<sequence>MDLAIDGGQTGLRLGLASGGRIREVHERPGLSYAEGTKFW</sequence>
<evidence type="ECO:0000313" key="1">
    <source>
        <dbReference type="EMBL" id="MFC5833814.1"/>
    </source>
</evidence>
<dbReference type="RefSeq" id="WP_379523229.1">
    <property type="nucleotide sequence ID" value="NZ_JBHSPA010000097.1"/>
</dbReference>
<name>A0ABW1D6X8_9ACTN</name>
<reference evidence="2" key="1">
    <citation type="journal article" date="2019" name="Int. J. Syst. Evol. Microbiol.">
        <title>The Global Catalogue of Microorganisms (GCM) 10K type strain sequencing project: providing services to taxonomists for standard genome sequencing and annotation.</title>
        <authorList>
            <consortium name="The Broad Institute Genomics Platform"/>
            <consortium name="The Broad Institute Genome Sequencing Center for Infectious Disease"/>
            <person name="Wu L."/>
            <person name="Ma J."/>
        </authorList>
    </citation>
    <scope>NUCLEOTIDE SEQUENCE [LARGE SCALE GENOMIC DNA]</scope>
    <source>
        <strain evidence="2">CCUG 53903</strain>
    </source>
</reference>
<organism evidence="1 2">
    <name type="scientific">Nonomuraea insulae</name>
    <dbReference type="NCBI Taxonomy" id="1616787"/>
    <lineage>
        <taxon>Bacteria</taxon>
        <taxon>Bacillati</taxon>
        <taxon>Actinomycetota</taxon>
        <taxon>Actinomycetes</taxon>
        <taxon>Streptosporangiales</taxon>
        <taxon>Streptosporangiaceae</taxon>
        <taxon>Nonomuraea</taxon>
    </lineage>
</organism>
<keyword evidence="2" id="KW-1185">Reference proteome</keyword>
<proteinExistence type="predicted"/>
<evidence type="ECO:0000313" key="2">
    <source>
        <dbReference type="Proteomes" id="UP001596058"/>
    </source>
</evidence>
<comment type="caution">
    <text evidence="1">The sequence shown here is derived from an EMBL/GenBank/DDBJ whole genome shotgun (WGS) entry which is preliminary data.</text>
</comment>
<dbReference type="EMBL" id="JBHSPA010000097">
    <property type="protein sequence ID" value="MFC5833814.1"/>
    <property type="molecule type" value="Genomic_DNA"/>
</dbReference>
<dbReference type="Proteomes" id="UP001596058">
    <property type="component" value="Unassembled WGS sequence"/>
</dbReference>
<protein>
    <submittedName>
        <fullName evidence="1">Uncharacterized protein</fullName>
    </submittedName>
</protein>
<gene>
    <name evidence="1" type="ORF">ACFPZ3_59080</name>
</gene>
<accession>A0ABW1D6X8</accession>